<gene>
    <name evidence="8" type="ORF">CWS72_21130</name>
</gene>
<feature type="transmembrane region" description="Helical" evidence="7">
    <location>
        <begin position="361"/>
        <end position="380"/>
    </location>
</feature>
<evidence type="ECO:0000256" key="6">
    <source>
        <dbReference type="ARBA" id="ARBA00023136"/>
    </source>
</evidence>
<dbReference type="RefSeq" id="WP_101252629.1">
    <property type="nucleotide sequence ID" value="NZ_PIUM01000030.1"/>
</dbReference>
<comment type="caution">
    <text evidence="8">The sequence shown here is derived from an EMBL/GenBank/DDBJ whole genome shotgun (WGS) entry which is preliminary data.</text>
</comment>
<evidence type="ECO:0000313" key="8">
    <source>
        <dbReference type="EMBL" id="PKU22558.1"/>
    </source>
</evidence>
<keyword evidence="2" id="KW-0813">Transport</keyword>
<reference evidence="9" key="1">
    <citation type="submission" date="2017-12" db="EMBL/GenBank/DDBJ databases">
        <title>Draft genome sequence of Telmatospirillum siberiense 26-4b1T, an acidotolerant peatland alphaproteobacterium potentially involved in sulfur cycling.</title>
        <authorList>
            <person name="Hausmann B."/>
            <person name="Pjevac P."/>
            <person name="Schreck K."/>
            <person name="Herbold C.W."/>
            <person name="Daims H."/>
            <person name="Wagner M."/>
            <person name="Pester M."/>
            <person name="Loy A."/>
        </authorList>
    </citation>
    <scope>NUCLEOTIDE SEQUENCE [LARGE SCALE GENOMIC DNA]</scope>
    <source>
        <strain evidence="9">26-4b1</strain>
    </source>
</reference>
<evidence type="ECO:0000313" key="9">
    <source>
        <dbReference type="Proteomes" id="UP000233293"/>
    </source>
</evidence>
<name>A0A2N3PQ96_9PROT</name>
<feature type="transmembrane region" description="Helical" evidence="7">
    <location>
        <begin position="305"/>
        <end position="324"/>
    </location>
</feature>
<feature type="transmembrane region" description="Helical" evidence="7">
    <location>
        <begin position="180"/>
        <end position="207"/>
    </location>
</feature>
<keyword evidence="5 7" id="KW-1133">Transmembrane helix</keyword>
<keyword evidence="4 7" id="KW-0812">Transmembrane</keyword>
<dbReference type="PANTHER" id="PTHR23513">
    <property type="entry name" value="INTEGRAL MEMBRANE EFFLUX PROTEIN-RELATED"/>
    <property type="match status" value="1"/>
</dbReference>
<keyword evidence="9" id="KW-1185">Reference proteome</keyword>
<comment type="subcellular location">
    <subcellularLocation>
        <location evidence="1">Cell membrane</location>
        <topology evidence="1">Multi-pass membrane protein</topology>
    </subcellularLocation>
</comment>
<feature type="transmembrane region" description="Helical" evidence="7">
    <location>
        <begin position="386"/>
        <end position="406"/>
    </location>
</feature>
<feature type="transmembrane region" description="Helical" evidence="7">
    <location>
        <begin position="241"/>
        <end position="262"/>
    </location>
</feature>
<feature type="transmembrane region" description="Helical" evidence="7">
    <location>
        <begin position="274"/>
        <end position="293"/>
    </location>
</feature>
<keyword evidence="3" id="KW-1003">Cell membrane</keyword>
<feature type="transmembrane region" description="Helical" evidence="7">
    <location>
        <begin position="20"/>
        <end position="42"/>
    </location>
</feature>
<dbReference type="CDD" id="cd06173">
    <property type="entry name" value="MFS_MefA_like"/>
    <property type="match status" value="1"/>
</dbReference>
<dbReference type="SUPFAM" id="SSF103473">
    <property type="entry name" value="MFS general substrate transporter"/>
    <property type="match status" value="1"/>
</dbReference>
<dbReference type="GO" id="GO:0005886">
    <property type="term" value="C:plasma membrane"/>
    <property type="evidence" value="ECO:0007669"/>
    <property type="project" value="UniProtKB-SubCell"/>
</dbReference>
<evidence type="ECO:0000256" key="7">
    <source>
        <dbReference type="SAM" id="Phobius"/>
    </source>
</evidence>
<dbReference type="Pfam" id="PF05977">
    <property type="entry name" value="MFS_3"/>
    <property type="match status" value="1"/>
</dbReference>
<protein>
    <recommendedName>
        <fullName evidence="10">MFS transporter</fullName>
    </recommendedName>
</protein>
<evidence type="ECO:0000256" key="2">
    <source>
        <dbReference type="ARBA" id="ARBA00022448"/>
    </source>
</evidence>
<dbReference type="OrthoDB" id="9809918at2"/>
<dbReference type="EMBL" id="PIUM01000030">
    <property type="protein sequence ID" value="PKU22558.1"/>
    <property type="molecule type" value="Genomic_DNA"/>
</dbReference>
<feature type="transmembrane region" description="Helical" evidence="7">
    <location>
        <begin position="330"/>
        <end position="349"/>
    </location>
</feature>
<dbReference type="InterPro" id="IPR036259">
    <property type="entry name" value="MFS_trans_sf"/>
</dbReference>
<feature type="transmembrane region" description="Helical" evidence="7">
    <location>
        <begin position="62"/>
        <end position="83"/>
    </location>
</feature>
<evidence type="ECO:0000256" key="1">
    <source>
        <dbReference type="ARBA" id="ARBA00004651"/>
    </source>
</evidence>
<evidence type="ECO:0000256" key="4">
    <source>
        <dbReference type="ARBA" id="ARBA00022692"/>
    </source>
</evidence>
<dbReference type="PANTHER" id="PTHR23513:SF11">
    <property type="entry name" value="STAPHYLOFERRIN A TRANSPORTER"/>
    <property type="match status" value="1"/>
</dbReference>
<dbReference type="Proteomes" id="UP000233293">
    <property type="component" value="Unassembled WGS sequence"/>
</dbReference>
<dbReference type="AlphaFoldDB" id="A0A2N3PQ96"/>
<keyword evidence="6 7" id="KW-0472">Membrane</keyword>
<accession>A0A2N3PQ96</accession>
<sequence length="429" mass="45786">MPRPSLAQSPGFRLISRRKALWPVLADGDVCWFLGGQLLSTAGSWMTRVAIGWLIFRLTGSALWLGVAGFAGQMPVLLLAPLSGAIIDRFDRRRILAVTYGLASAQAVGLAALSWTGYLDIATLLGMAVVRGGVAAFELPARQAFLCRTAVDGEACLPALAADSLVVNIGRLLGPSLAGLFIALGGEALCFLLDGLSYAAPLLALVFRPGRLVRRETGPRNGLRLSEGWAWIRQRSDARKAFLRLCLLSLTGLPFTVLLPAYVHGVLTAGAEMLGWMISMSSLGAIAASCLVGREIREGAPGRQWPLCLGASACLMLLGVSRWWELSLFGVFGASFCLMWQIVTASAALHLQIPEAMRGRLAACCAVAFWGMVPFGGLMLGAAARFLPVSSVLCLSGLICLVVAFLPEGEARRIVFFRRRAGFSDMDAF</sequence>
<dbReference type="InterPro" id="IPR010290">
    <property type="entry name" value="TM_effector"/>
</dbReference>
<proteinExistence type="predicted"/>
<evidence type="ECO:0008006" key="10">
    <source>
        <dbReference type="Google" id="ProtNLM"/>
    </source>
</evidence>
<evidence type="ECO:0000256" key="3">
    <source>
        <dbReference type="ARBA" id="ARBA00022475"/>
    </source>
</evidence>
<organism evidence="8 9">
    <name type="scientific">Telmatospirillum siberiense</name>
    <dbReference type="NCBI Taxonomy" id="382514"/>
    <lineage>
        <taxon>Bacteria</taxon>
        <taxon>Pseudomonadati</taxon>
        <taxon>Pseudomonadota</taxon>
        <taxon>Alphaproteobacteria</taxon>
        <taxon>Rhodospirillales</taxon>
        <taxon>Rhodospirillaceae</taxon>
        <taxon>Telmatospirillum</taxon>
    </lineage>
</organism>
<feature type="transmembrane region" description="Helical" evidence="7">
    <location>
        <begin position="95"/>
        <end position="118"/>
    </location>
</feature>
<evidence type="ECO:0000256" key="5">
    <source>
        <dbReference type="ARBA" id="ARBA00022989"/>
    </source>
</evidence>
<dbReference type="Gene3D" id="1.20.1250.20">
    <property type="entry name" value="MFS general substrate transporter like domains"/>
    <property type="match status" value="1"/>
</dbReference>